<accession>A0A6N8I3E2</accession>
<dbReference type="EMBL" id="VWXL01000095">
    <property type="protein sequence ID" value="MVB12468.1"/>
    <property type="molecule type" value="Genomic_DNA"/>
</dbReference>
<dbReference type="OrthoDB" id="9801445at2"/>
<protein>
    <submittedName>
        <fullName evidence="7">Creatininase family protein</fullName>
    </submittedName>
    <submittedName>
        <fullName evidence="6">Creatinine amidohydrolase</fullName>
    </submittedName>
</protein>
<dbReference type="PANTHER" id="PTHR35005">
    <property type="entry name" value="3-DEHYDRO-SCYLLO-INOSOSE HYDROLASE"/>
    <property type="match status" value="1"/>
</dbReference>
<dbReference type="KEGG" id="cfem:HCR03_18315"/>
<dbReference type="GO" id="GO:0016811">
    <property type="term" value="F:hydrolase activity, acting on carbon-nitrogen (but not peptide) bonds, in linear amides"/>
    <property type="evidence" value="ECO:0007669"/>
    <property type="project" value="TreeGrafter"/>
</dbReference>
<dbReference type="GO" id="GO:0009231">
    <property type="term" value="P:riboflavin biosynthetic process"/>
    <property type="evidence" value="ECO:0007669"/>
    <property type="project" value="TreeGrafter"/>
</dbReference>
<organism evidence="6 8">
    <name type="scientific">Caproicibacter fermentans</name>
    <dbReference type="NCBI Taxonomy" id="2576756"/>
    <lineage>
        <taxon>Bacteria</taxon>
        <taxon>Bacillati</taxon>
        <taxon>Bacillota</taxon>
        <taxon>Clostridia</taxon>
        <taxon>Eubacteriales</taxon>
        <taxon>Acutalibacteraceae</taxon>
        <taxon>Caproicibacter</taxon>
    </lineage>
</organism>
<dbReference type="Gene3D" id="3.40.50.10310">
    <property type="entry name" value="Creatininase"/>
    <property type="match status" value="1"/>
</dbReference>
<dbReference type="PANTHER" id="PTHR35005:SF1">
    <property type="entry name" value="2-AMINO-5-FORMYLAMINO-6-RIBOSYLAMINOPYRIMIDIN-4(3H)-ONE 5'-MONOPHOSPHATE DEFORMYLASE"/>
    <property type="match status" value="1"/>
</dbReference>
<evidence type="ECO:0000256" key="2">
    <source>
        <dbReference type="ARBA" id="ARBA00022723"/>
    </source>
</evidence>
<dbReference type="EMBL" id="CP060286">
    <property type="protein sequence ID" value="QNK40560.1"/>
    <property type="molecule type" value="Genomic_DNA"/>
</dbReference>
<proteinExistence type="inferred from homology"/>
<comment type="similarity">
    <text evidence="5">Belongs to the creatininase superfamily.</text>
</comment>
<reference evidence="6 8" key="1">
    <citation type="submission" date="2019-09" db="EMBL/GenBank/DDBJ databases">
        <title>Genome sequence of Clostridium sp. EA1.</title>
        <authorList>
            <person name="Poehlein A."/>
            <person name="Bengelsdorf F.R."/>
            <person name="Daniel R."/>
        </authorList>
    </citation>
    <scope>NUCLEOTIDE SEQUENCE [LARGE SCALE GENOMIC DNA]</scope>
    <source>
        <strain evidence="6 8">EA1</strain>
    </source>
</reference>
<reference evidence="7 9" key="2">
    <citation type="submission" date="2020-08" db="EMBL/GenBank/DDBJ databases">
        <title>The isolate Caproiciproducens sp. 7D4C2 produces n-caproate at mildly acidic conditions from hexoses: genome and rBOX comparison with related strains and chain-elongating bacteria.</title>
        <authorList>
            <person name="Esquivel-Elizondo S."/>
            <person name="Bagci C."/>
            <person name="Temovska M."/>
            <person name="Jeon B.S."/>
            <person name="Bessarab I."/>
            <person name="Williams R.B.H."/>
            <person name="Huson D.H."/>
            <person name="Angenent L.T."/>
        </authorList>
    </citation>
    <scope>NUCLEOTIDE SEQUENCE [LARGE SCALE GENOMIC DNA]</scope>
    <source>
        <strain evidence="7 9">7D4C2</strain>
    </source>
</reference>
<accession>A0A7G8TAB9</accession>
<keyword evidence="8" id="KW-1185">Reference proteome</keyword>
<keyword evidence="3 6" id="KW-0378">Hydrolase</keyword>
<comment type="cofactor">
    <cofactor evidence="1">
        <name>Zn(2+)</name>
        <dbReference type="ChEBI" id="CHEBI:29105"/>
    </cofactor>
</comment>
<evidence type="ECO:0000256" key="3">
    <source>
        <dbReference type="ARBA" id="ARBA00022801"/>
    </source>
</evidence>
<dbReference type="Proteomes" id="UP000469440">
    <property type="component" value="Unassembled WGS sequence"/>
</dbReference>
<evidence type="ECO:0000313" key="9">
    <source>
        <dbReference type="Proteomes" id="UP000515909"/>
    </source>
</evidence>
<dbReference type="AlphaFoldDB" id="A0A6N8I3E2"/>
<evidence type="ECO:0000256" key="1">
    <source>
        <dbReference type="ARBA" id="ARBA00001947"/>
    </source>
</evidence>
<keyword evidence="4" id="KW-0862">Zinc</keyword>
<keyword evidence="2" id="KW-0479">Metal-binding</keyword>
<gene>
    <name evidence="6" type="ORF">CAFE_32080</name>
    <name evidence="7" type="ORF">HCR03_18315</name>
</gene>
<evidence type="ECO:0000256" key="4">
    <source>
        <dbReference type="ARBA" id="ARBA00022833"/>
    </source>
</evidence>
<name>A0A6N8I3E2_9FIRM</name>
<evidence type="ECO:0000256" key="5">
    <source>
        <dbReference type="ARBA" id="ARBA00024029"/>
    </source>
</evidence>
<dbReference type="GO" id="GO:0046872">
    <property type="term" value="F:metal ion binding"/>
    <property type="evidence" value="ECO:0007669"/>
    <property type="project" value="UniProtKB-KW"/>
</dbReference>
<sequence>MRLAHISWVKAEEYFRNNDMIVIAVGSNECHGKHIALGTDTLIPDKILDLIEEKSDVMIAPTLPYGACDDLSMFPGTITLGTDVLYSVLKKIADGFFRFGVRRFVFLNGHGGNIQVLDRICSELHQRGALAAELNWWLMAWELNPAWKGGHGGAEETAAVMAVNESFVDKSMIGPMELKNDIGENMITTGFRSVQYKGVTVQFPRYVKEYAGNGWIGPDHPEKATPEWGREMLQATADYIVDFMGEMKKLKLPQPID</sequence>
<dbReference type="RefSeq" id="WP_066646040.1">
    <property type="nucleotide sequence ID" value="NZ_CP060286.1"/>
</dbReference>
<dbReference type="InterPro" id="IPR024087">
    <property type="entry name" value="Creatininase-like_sf"/>
</dbReference>
<evidence type="ECO:0000313" key="8">
    <source>
        <dbReference type="Proteomes" id="UP000469440"/>
    </source>
</evidence>
<evidence type="ECO:0000313" key="7">
    <source>
        <dbReference type="EMBL" id="QNK40560.1"/>
    </source>
</evidence>
<dbReference type="Pfam" id="PF02633">
    <property type="entry name" value="Creatininase"/>
    <property type="match status" value="1"/>
</dbReference>
<evidence type="ECO:0000313" key="6">
    <source>
        <dbReference type="EMBL" id="MVB12468.1"/>
    </source>
</evidence>
<dbReference type="SUPFAM" id="SSF102215">
    <property type="entry name" value="Creatininase"/>
    <property type="match status" value="1"/>
</dbReference>
<dbReference type="Proteomes" id="UP000515909">
    <property type="component" value="Chromosome"/>
</dbReference>
<dbReference type="InterPro" id="IPR003785">
    <property type="entry name" value="Creatininase/forma_Hydrolase"/>
</dbReference>